<gene>
    <name evidence="2" type="ORF">S01H1_38169</name>
</gene>
<reference evidence="2" key="1">
    <citation type="journal article" date="2014" name="Front. Microbiol.">
        <title>High frequency of phylogenetically diverse reductive dehalogenase-homologous genes in deep subseafloor sedimentary metagenomes.</title>
        <authorList>
            <person name="Kawai M."/>
            <person name="Futagami T."/>
            <person name="Toyoda A."/>
            <person name="Takaki Y."/>
            <person name="Nishi S."/>
            <person name="Hori S."/>
            <person name="Arai W."/>
            <person name="Tsubouchi T."/>
            <person name="Morono Y."/>
            <person name="Uchiyama I."/>
            <person name="Ito T."/>
            <person name="Fujiyama A."/>
            <person name="Inagaki F."/>
            <person name="Takami H."/>
        </authorList>
    </citation>
    <scope>NUCLEOTIDE SEQUENCE</scope>
    <source>
        <strain evidence="2">Expedition CK06-06</strain>
    </source>
</reference>
<feature type="domain" description="ACT" evidence="1">
    <location>
        <begin position="6"/>
        <end position="127"/>
    </location>
</feature>
<dbReference type="PANTHER" id="PTHR40099">
    <property type="entry name" value="ACETOLACTATE SYNTHASE, SMALL SUBUNIT"/>
    <property type="match status" value="1"/>
</dbReference>
<dbReference type="EMBL" id="BARS01024010">
    <property type="protein sequence ID" value="GAG02919.1"/>
    <property type="molecule type" value="Genomic_DNA"/>
</dbReference>
<dbReference type="InterPro" id="IPR045865">
    <property type="entry name" value="ACT-like_dom_sf"/>
</dbReference>
<comment type="caution">
    <text evidence="2">The sequence shown here is derived from an EMBL/GenBank/DDBJ whole genome shotgun (WGS) entry which is preliminary data.</text>
</comment>
<dbReference type="Gene3D" id="3.30.2130.10">
    <property type="entry name" value="VC0802-like"/>
    <property type="match status" value="1"/>
</dbReference>
<evidence type="ECO:0000259" key="1">
    <source>
        <dbReference type="Pfam" id="PF19571"/>
    </source>
</evidence>
<proteinExistence type="predicted"/>
<name>X0UAS0_9ZZZZ</name>
<dbReference type="SUPFAM" id="SSF55021">
    <property type="entry name" value="ACT-like"/>
    <property type="match status" value="2"/>
</dbReference>
<organism evidence="2">
    <name type="scientific">marine sediment metagenome</name>
    <dbReference type="NCBI Taxonomy" id="412755"/>
    <lineage>
        <taxon>unclassified sequences</taxon>
        <taxon>metagenomes</taxon>
        <taxon>ecological metagenomes</taxon>
    </lineage>
</organism>
<dbReference type="PANTHER" id="PTHR40099:SF1">
    <property type="entry name" value="ACETOLACTATE SYNTHASE, SMALL SUBUNIT"/>
    <property type="match status" value="1"/>
</dbReference>
<accession>X0UAS0</accession>
<protein>
    <recommendedName>
        <fullName evidence="1">ACT domain-containing protein</fullName>
    </recommendedName>
</protein>
<evidence type="ECO:0000313" key="2">
    <source>
        <dbReference type="EMBL" id="GAG02919.1"/>
    </source>
</evidence>
<sequence>MAKMAEQLKIQVADKVGKLAEITDALKKAGVNIIAANAWVQEGQGFMYLVADDADKAAKALDPVTDRVDCAGQAVCVNIPNTAGALNEIAAKLAGAGIAVKLCYATTAGGEAMIILDTSDNTKAADLI</sequence>
<dbReference type="InterPro" id="IPR045739">
    <property type="entry name" value="ACT_dom_pair"/>
</dbReference>
<dbReference type="AlphaFoldDB" id="X0UAS0"/>
<dbReference type="Pfam" id="PF19571">
    <property type="entry name" value="ACT_8"/>
    <property type="match status" value="1"/>
</dbReference>